<feature type="region of interest" description="Disordered" evidence="1">
    <location>
        <begin position="37"/>
        <end position="60"/>
    </location>
</feature>
<protein>
    <submittedName>
        <fullName evidence="2">Uncharacterized protein</fullName>
    </submittedName>
</protein>
<comment type="caution">
    <text evidence="2">The sequence shown here is derived from an EMBL/GenBank/DDBJ whole genome shotgun (WGS) entry which is preliminary data.</text>
</comment>
<dbReference type="Proteomes" id="UP000479710">
    <property type="component" value="Unassembled WGS sequence"/>
</dbReference>
<organism evidence="2 3">
    <name type="scientific">Oryza meyeriana var. granulata</name>
    <dbReference type="NCBI Taxonomy" id="110450"/>
    <lineage>
        <taxon>Eukaryota</taxon>
        <taxon>Viridiplantae</taxon>
        <taxon>Streptophyta</taxon>
        <taxon>Embryophyta</taxon>
        <taxon>Tracheophyta</taxon>
        <taxon>Spermatophyta</taxon>
        <taxon>Magnoliopsida</taxon>
        <taxon>Liliopsida</taxon>
        <taxon>Poales</taxon>
        <taxon>Poaceae</taxon>
        <taxon>BOP clade</taxon>
        <taxon>Oryzoideae</taxon>
        <taxon>Oryzeae</taxon>
        <taxon>Oryzinae</taxon>
        <taxon>Oryza</taxon>
        <taxon>Oryza meyeriana</taxon>
    </lineage>
</organism>
<proteinExistence type="predicted"/>
<evidence type="ECO:0000313" key="3">
    <source>
        <dbReference type="Proteomes" id="UP000479710"/>
    </source>
</evidence>
<accession>A0A6G1ENP3</accession>
<dbReference type="OrthoDB" id="581507at2759"/>
<keyword evidence="3" id="KW-1185">Reference proteome</keyword>
<sequence>MGIGGSQGRDRSVYLAACRRDWFASKPYYPLYKVGVASSDSDSDGSSSPRGAPAAGKTRVAKLRTDVGGKTFVSLQSRWIVGVGANQAAPSSMTPTRTGC</sequence>
<reference evidence="2 3" key="1">
    <citation type="submission" date="2019-11" db="EMBL/GenBank/DDBJ databases">
        <title>Whole genome sequence of Oryza granulata.</title>
        <authorList>
            <person name="Li W."/>
        </authorList>
    </citation>
    <scope>NUCLEOTIDE SEQUENCE [LARGE SCALE GENOMIC DNA]</scope>
    <source>
        <strain evidence="3">cv. Menghai</strain>
        <tissue evidence="2">Leaf</tissue>
    </source>
</reference>
<evidence type="ECO:0000256" key="1">
    <source>
        <dbReference type="SAM" id="MobiDB-lite"/>
    </source>
</evidence>
<feature type="compositionally biased region" description="Low complexity" evidence="1">
    <location>
        <begin position="37"/>
        <end position="56"/>
    </location>
</feature>
<name>A0A6G1ENP3_9ORYZ</name>
<evidence type="ECO:0000313" key="2">
    <source>
        <dbReference type="EMBL" id="KAF0926242.1"/>
    </source>
</evidence>
<gene>
    <name evidence="2" type="ORF">E2562_022071</name>
</gene>
<dbReference type="EMBL" id="SPHZ02000003">
    <property type="protein sequence ID" value="KAF0926242.1"/>
    <property type="molecule type" value="Genomic_DNA"/>
</dbReference>
<dbReference type="AlphaFoldDB" id="A0A6G1ENP3"/>